<dbReference type="OrthoDB" id="952405at2"/>
<feature type="chain" id="PRO_5016280998" evidence="1">
    <location>
        <begin position="26"/>
        <end position="143"/>
    </location>
</feature>
<dbReference type="Proteomes" id="UP000245489">
    <property type="component" value="Unassembled WGS sequence"/>
</dbReference>
<name>A0A316ECX4_9BACT</name>
<evidence type="ECO:0000313" key="2">
    <source>
        <dbReference type="EMBL" id="PWK27849.1"/>
    </source>
</evidence>
<keyword evidence="1" id="KW-0732">Signal</keyword>
<dbReference type="InterPro" id="IPR058512">
    <property type="entry name" value="DUF8199"/>
</dbReference>
<evidence type="ECO:0000313" key="3">
    <source>
        <dbReference type="Proteomes" id="UP000245489"/>
    </source>
</evidence>
<sequence>MKNQLTRIFCLFMALQVLFASTGFAMYEHFCKIKGEKTYSLSVPKKRCCPPKKANNEHSKKIVLKRAKCCSDHVAHYKITPYASQNLKVKFNFELNPYVSTPLFVYAFASIKETISFNTLHYSNSAPPLSGRDILVRNQSFLI</sequence>
<keyword evidence="3" id="KW-1185">Reference proteome</keyword>
<organism evidence="2 3">
    <name type="scientific">Arcicella aurantiaca</name>
    <dbReference type="NCBI Taxonomy" id="591202"/>
    <lineage>
        <taxon>Bacteria</taxon>
        <taxon>Pseudomonadati</taxon>
        <taxon>Bacteroidota</taxon>
        <taxon>Cytophagia</taxon>
        <taxon>Cytophagales</taxon>
        <taxon>Flectobacillaceae</taxon>
        <taxon>Arcicella</taxon>
    </lineage>
</organism>
<reference evidence="2 3" key="1">
    <citation type="submission" date="2018-05" db="EMBL/GenBank/DDBJ databases">
        <title>Genomic Encyclopedia of Archaeal and Bacterial Type Strains, Phase II (KMG-II): from individual species to whole genera.</title>
        <authorList>
            <person name="Goeker M."/>
        </authorList>
    </citation>
    <scope>NUCLEOTIDE SEQUENCE [LARGE SCALE GENOMIC DNA]</scope>
    <source>
        <strain evidence="2 3">DSM 22214</strain>
    </source>
</reference>
<dbReference type="InterPro" id="IPR058060">
    <property type="entry name" value="HYC_CC_PP"/>
</dbReference>
<gene>
    <name evidence="2" type="ORF">LV89_01256</name>
</gene>
<dbReference type="NCBIfam" id="NF047658">
    <property type="entry name" value="HYC_CC_PP"/>
    <property type="match status" value="1"/>
</dbReference>
<dbReference type="RefSeq" id="WP_109742016.1">
    <property type="nucleotide sequence ID" value="NZ_QGGO01000005.1"/>
</dbReference>
<comment type="caution">
    <text evidence="2">The sequence shown here is derived from an EMBL/GenBank/DDBJ whole genome shotgun (WGS) entry which is preliminary data.</text>
</comment>
<feature type="signal peptide" evidence="1">
    <location>
        <begin position="1"/>
        <end position="25"/>
    </location>
</feature>
<proteinExistence type="predicted"/>
<dbReference type="EMBL" id="QGGO01000005">
    <property type="protein sequence ID" value="PWK27849.1"/>
    <property type="molecule type" value="Genomic_DNA"/>
</dbReference>
<evidence type="ECO:0000256" key="1">
    <source>
        <dbReference type="SAM" id="SignalP"/>
    </source>
</evidence>
<protein>
    <submittedName>
        <fullName evidence="2">Uncharacterized protein</fullName>
    </submittedName>
</protein>
<dbReference type="Pfam" id="PF26622">
    <property type="entry name" value="DUF8199"/>
    <property type="match status" value="1"/>
</dbReference>
<accession>A0A316ECX4</accession>
<dbReference type="AlphaFoldDB" id="A0A316ECX4"/>